<dbReference type="AlphaFoldDB" id="A0A194SD32"/>
<dbReference type="EMBL" id="KQ474073">
    <property type="protein sequence ID" value="KPV78519.1"/>
    <property type="molecule type" value="Genomic_DNA"/>
</dbReference>
<organism evidence="2 3">
    <name type="scientific">Rhodotorula graminis (strain WP1)</name>
    <dbReference type="NCBI Taxonomy" id="578459"/>
    <lineage>
        <taxon>Eukaryota</taxon>
        <taxon>Fungi</taxon>
        <taxon>Dikarya</taxon>
        <taxon>Basidiomycota</taxon>
        <taxon>Pucciniomycotina</taxon>
        <taxon>Microbotryomycetes</taxon>
        <taxon>Sporidiobolales</taxon>
        <taxon>Sporidiobolaceae</taxon>
        <taxon>Rhodotorula</taxon>
    </lineage>
</organism>
<accession>A0A194SD32</accession>
<evidence type="ECO:0000313" key="3">
    <source>
        <dbReference type="Proteomes" id="UP000053890"/>
    </source>
</evidence>
<proteinExistence type="predicted"/>
<dbReference type="OrthoDB" id="2522644at2759"/>
<dbReference type="GeneID" id="28975676"/>
<evidence type="ECO:0000256" key="1">
    <source>
        <dbReference type="SAM" id="SignalP"/>
    </source>
</evidence>
<gene>
    <name evidence="2" type="ORF">RHOBADRAFT_49179</name>
</gene>
<reference evidence="2 3" key="1">
    <citation type="journal article" date="2015" name="Front. Microbiol.">
        <title>Genome sequence of the plant growth promoting endophytic yeast Rhodotorula graminis WP1.</title>
        <authorList>
            <person name="Firrincieli A."/>
            <person name="Otillar R."/>
            <person name="Salamov A."/>
            <person name="Schmutz J."/>
            <person name="Khan Z."/>
            <person name="Redman R.S."/>
            <person name="Fleck N.D."/>
            <person name="Lindquist E."/>
            <person name="Grigoriev I.V."/>
            <person name="Doty S.L."/>
        </authorList>
    </citation>
    <scope>NUCLEOTIDE SEQUENCE [LARGE SCALE GENOMIC DNA]</scope>
    <source>
        <strain evidence="2 3">WP1</strain>
    </source>
</reference>
<dbReference type="RefSeq" id="XP_018274568.1">
    <property type="nucleotide sequence ID" value="XM_018415228.1"/>
</dbReference>
<dbReference type="OMA" id="YYFIITE"/>
<dbReference type="Proteomes" id="UP000053890">
    <property type="component" value="Unassembled WGS sequence"/>
</dbReference>
<feature type="chain" id="PRO_5008265612" evidence="1">
    <location>
        <begin position="20"/>
        <end position="161"/>
    </location>
</feature>
<protein>
    <submittedName>
        <fullName evidence="2">Uncharacterized protein</fullName>
    </submittedName>
</protein>
<feature type="signal peptide" evidence="1">
    <location>
        <begin position="1"/>
        <end position="19"/>
    </location>
</feature>
<evidence type="ECO:0000313" key="2">
    <source>
        <dbReference type="EMBL" id="KPV78519.1"/>
    </source>
</evidence>
<sequence length="161" mass="16611">MKFLALAAVAAALSSLASAVPMKRDDSSPTKPAYTGTLVSYTQSVPLGGNLSVAYDASAQSAVPHYAASIIGVDLGLQGPAPIVVSPNDFSPFGILKLATGLDTGGPGGWVNTSIALPSAVYKPGEYFLIVTEDQLAVYDSEQPVYRVQSYNVSVQVTAAE</sequence>
<keyword evidence="1" id="KW-0732">Signal</keyword>
<keyword evidence="3" id="KW-1185">Reference proteome</keyword>
<name>A0A194SD32_RHOGW</name>